<dbReference type="Proteomes" id="UP001642464">
    <property type="component" value="Unassembled WGS sequence"/>
</dbReference>
<comment type="subcellular location">
    <subcellularLocation>
        <location evidence="1">Membrane</location>
        <topology evidence="1">Multi-pass membrane protein</topology>
    </subcellularLocation>
</comment>
<evidence type="ECO:0000256" key="2">
    <source>
        <dbReference type="ARBA" id="ARBA00022692"/>
    </source>
</evidence>
<feature type="transmembrane region" description="Helical" evidence="6">
    <location>
        <begin position="21"/>
        <end position="41"/>
    </location>
</feature>
<feature type="domain" description="Nodulin-like" evidence="7">
    <location>
        <begin position="25"/>
        <end position="175"/>
    </location>
</feature>
<feature type="transmembrane region" description="Helical" evidence="6">
    <location>
        <begin position="218"/>
        <end position="240"/>
    </location>
</feature>
<feature type="transmembrane region" description="Helical" evidence="6">
    <location>
        <begin position="89"/>
        <end position="107"/>
    </location>
</feature>
<evidence type="ECO:0000313" key="9">
    <source>
        <dbReference type="Proteomes" id="UP001642464"/>
    </source>
</evidence>
<dbReference type="InterPro" id="IPR036259">
    <property type="entry name" value="MFS_trans_sf"/>
</dbReference>
<evidence type="ECO:0000256" key="3">
    <source>
        <dbReference type="ARBA" id="ARBA00022989"/>
    </source>
</evidence>
<dbReference type="InterPro" id="IPR010658">
    <property type="entry name" value="Nodulin-like"/>
</dbReference>
<feature type="transmembrane region" description="Helical" evidence="6">
    <location>
        <begin position="150"/>
        <end position="174"/>
    </location>
</feature>
<keyword evidence="9" id="KW-1185">Reference proteome</keyword>
<evidence type="ECO:0000256" key="1">
    <source>
        <dbReference type="ARBA" id="ARBA00004141"/>
    </source>
</evidence>
<dbReference type="PANTHER" id="PTHR21576">
    <property type="entry name" value="UNCHARACTERIZED NODULIN-LIKE PROTEIN"/>
    <property type="match status" value="1"/>
</dbReference>
<dbReference type="Gene3D" id="1.20.1250.20">
    <property type="entry name" value="MFS general substrate transporter like domains"/>
    <property type="match status" value="1"/>
</dbReference>
<feature type="transmembrane region" description="Helical" evidence="6">
    <location>
        <begin position="316"/>
        <end position="336"/>
    </location>
</feature>
<evidence type="ECO:0000256" key="4">
    <source>
        <dbReference type="ARBA" id="ARBA00023136"/>
    </source>
</evidence>
<evidence type="ECO:0000256" key="6">
    <source>
        <dbReference type="SAM" id="Phobius"/>
    </source>
</evidence>
<keyword evidence="4 6" id="KW-0472">Membrane</keyword>
<reference evidence="8 9" key="1">
    <citation type="submission" date="2024-02" db="EMBL/GenBank/DDBJ databases">
        <authorList>
            <person name="Chen Y."/>
            <person name="Shah S."/>
            <person name="Dougan E. K."/>
            <person name="Thang M."/>
            <person name="Chan C."/>
        </authorList>
    </citation>
    <scope>NUCLEOTIDE SEQUENCE [LARGE SCALE GENOMIC DNA]</scope>
</reference>
<name>A0ABP0K5I3_9DINO</name>
<feature type="transmembrane region" description="Helical" evidence="6">
    <location>
        <begin position="61"/>
        <end position="82"/>
    </location>
</feature>
<evidence type="ECO:0000259" key="7">
    <source>
        <dbReference type="Pfam" id="PF06813"/>
    </source>
</evidence>
<feature type="transmembrane region" description="Helical" evidence="6">
    <location>
        <begin position="418"/>
        <end position="440"/>
    </location>
</feature>
<organism evidence="8 9">
    <name type="scientific">Durusdinium trenchii</name>
    <dbReference type="NCBI Taxonomy" id="1381693"/>
    <lineage>
        <taxon>Eukaryota</taxon>
        <taxon>Sar</taxon>
        <taxon>Alveolata</taxon>
        <taxon>Dinophyceae</taxon>
        <taxon>Suessiales</taxon>
        <taxon>Symbiodiniaceae</taxon>
        <taxon>Durusdinium</taxon>
    </lineage>
</organism>
<protein>
    <recommendedName>
        <fullName evidence="7">Nodulin-like domain-containing protein</fullName>
    </recommendedName>
</protein>
<evidence type="ECO:0000256" key="5">
    <source>
        <dbReference type="SAM" id="MobiDB-lite"/>
    </source>
</evidence>
<feature type="region of interest" description="Disordered" evidence="5">
    <location>
        <begin position="283"/>
        <end position="302"/>
    </location>
</feature>
<evidence type="ECO:0000313" key="8">
    <source>
        <dbReference type="EMBL" id="CAK9022006.1"/>
    </source>
</evidence>
<proteinExistence type="predicted"/>
<dbReference type="SUPFAM" id="SSF103473">
    <property type="entry name" value="MFS general substrate transporter"/>
    <property type="match status" value="1"/>
</dbReference>
<feature type="transmembrane region" description="Helical" evidence="6">
    <location>
        <begin position="119"/>
        <end position="138"/>
    </location>
</feature>
<feature type="transmembrane region" description="Helical" evidence="6">
    <location>
        <begin position="387"/>
        <end position="406"/>
    </location>
</feature>
<dbReference type="PANTHER" id="PTHR21576:SF158">
    <property type="entry name" value="RIBOSOMAL RNA-PROCESSING PROTEIN 12-LIKE CONSERVED DOMAIN-CONTAINING PROTEIN"/>
    <property type="match status" value="1"/>
</dbReference>
<keyword evidence="3 6" id="KW-1133">Transmembrane helix</keyword>
<dbReference type="EMBL" id="CAXAMM010010001">
    <property type="protein sequence ID" value="CAK9022006.1"/>
    <property type="molecule type" value="Genomic_DNA"/>
</dbReference>
<sequence>MIRNLAERACAACPEAPAWRQILLLLLGTWMALCGGSLYAFSRFEVQIMSRCGLTAQQLDVVYAAGQAGVGLGIIPGTLYDLRGPVGACLYGAVFNAAGNFGMSLMLQREGCGGVSTLAFWYFLVQQGSVAIFQAGLFSNIANAPPKMQGVITGIVSSGYGLSAAFVTLLFAFFGEDTTPTDRCPPDNCGAFASAAGCFFLRSDESDPGPTDEDLDQYFKGTGVLFAITGLVAAALMPCLHGKPRLAYGRLPEVTGKDEVEHGGTLRGVSRLELSFDERLGRQEESEELERAAPATPSSKSVPHMSRKDILCRLDFWLFLMSFVLLQAIGSGLYIANLSLIGDSLGISADHRAIYVRAVSYSNCLGRLCVGFAMDALEIRGVHRSDHIVVTAVGVMLSSFALLLLPEEAERTRGTRDVVPHALLPALAVTAAAYGANWAIMPSFIAKRFQGSHVGVMFNVHSGHIAVAVLLTSYAVGGLYDIEAAQQGQDAFCRGAICWRSSFALGAGLQTLALLVGLVLAWGIPTPRTACLACGDGIKVPGSDRSSSRNKE</sequence>
<feature type="transmembrane region" description="Helical" evidence="6">
    <location>
        <begin position="503"/>
        <end position="524"/>
    </location>
</feature>
<keyword evidence="2 6" id="KW-0812">Transmembrane</keyword>
<accession>A0ABP0K5I3</accession>
<comment type="caution">
    <text evidence="8">The sequence shown here is derived from an EMBL/GenBank/DDBJ whole genome shotgun (WGS) entry which is preliminary data.</text>
</comment>
<gene>
    <name evidence="8" type="ORF">SCF082_LOCUS15598</name>
</gene>
<feature type="transmembrane region" description="Helical" evidence="6">
    <location>
        <begin position="460"/>
        <end position="482"/>
    </location>
</feature>
<dbReference type="Pfam" id="PF06813">
    <property type="entry name" value="Nodulin-like"/>
    <property type="match status" value="1"/>
</dbReference>